<protein>
    <recommendedName>
        <fullName evidence="1">non-specific serine/threonine protein kinase</fullName>
        <ecNumber evidence="1">2.7.11.1</ecNumber>
    </recommendedName>
</protein>
<proteinExistence type="inferred from homology"/>
<feature type="region of interest" description="Disordered" evidence="11">
    <location>
        <begin position="21"/>
        <end position="43"/>
    </location>
</feature>
<dbReference type="EMBL" id="OZ037950">
    <property type="protein sequence ID" value="CAL1712537.1"/>
    <property type="molecule type" value="Genomic_DNA"/>
</dbReference>
<dbReference type="InterPro" id="IPR000719">
    <property type="entry name" value="Prot_kinase_dom"/>
</dbReference>
<evidence type="ECO:0000256" key="6">
    <source>
        <dbReference type="ARBA" id="ARBA00022840"/>
    </source>
</evidence>
<organism evidence="13 14">
    <name type="scientific">Somion occarium</name>
    <dbReference type="NCBI Taxonomy" id="3059160"/>
    <lineage>
        <taxon>Eukaryota</taxon>
        <taxon>Fungi</taxon>
        <taxon>Dikarya</taxon>
        <taxon>Basidiomycota</taxon>
        <taxon>Agaricomycotina</taxon>
        <taxon>Agaricomycetes</taxon>
        <taxon>Polyporales</taxon>
        <taxon>Cerrenaceae</taxon>
        <taxon>Somion</taxon>
    </lineage>
</organism>
<feature type="binding site" evidence="9">
    <location>
        <position position="102"/>
    </location>
    <ligand>
        <name>ATP</name>
        <dbReference type="ChEBI" id="CHEBI:30616"/>
    </ligand>
</feature>
<evidence type="ECO:0000256" key="7">
    <source>
        <dbReference type="ARBA" id="ARBA00047899"/>
    </source>
</evidence>
<evidence type="ECO:0000256" key="2">
    <source>
        <dbReference type="ARBA" id="ARBA00022527"/>
    </source>
</evidence>
<dbReference type="Proteomes" id="UP001497453">
    <property type="component" value="Chromosome 7"/>
</dbReference>
<evidence type="ECO:0000313" key="13">
    <source>
        <dbReference type="EMBL" id="CAL1712537.1"/>
    </source>
</evidence>
<name>A0ABP1DZ90_9APHY</name>
<evidence type="ECO:0000256" key="1">
    <source>
        <dbReference type="ARBA" id="ARBA00012513"/>
    </source>
</evidence>
<evidence type="ECO:0000256" key="3">
    <source>
        <dbReference type="ARBA" id="ARBA00022679"/>
    </source>
</evidence>
<accession>A0ABP1DZ90</accession>
<feature type="compositionally biased region" description="Polar residues" evidence="11">
    <location>
        <begin position="21"/>
        <end position="36"/>
    </location>
</feature>
<evidence type="ECO:0000256" key="5">
    <source>
        <dbReference type="ARBA" id="ARBA00022777"/>
    </source>
</evidence>
<dbReference type="PANTHER" id="PTHR47634">
    <property type="entry name" value="PROTEIN KINASE DOMAIN-CONTAINING PROTEIN-RELATED"/>
    <property type="match status" value="1"/>
</dbReference>
<keyword evidence="2 10" id="KW-0723">Serine/threonine-protein kinase</keyword>
<evidence type="ECO:0000256" key="11">
    <source>
        <dbReference type="SAM" id="MobiDB-lite"/>
    </source>
</evidence>
<comment type="similarity">
    <text evidence="10">Belongs to the protein kinase superfamily.</text>
</comment>
<keyword evidence="6 9" id="KW-0067">ATP-binding</keyword>
<reference evidence="14" key="1">
    <citation type="submission" date="2024-04" db="EMBL/GenBank/DDBJ databases">
        <authorList>
            <person name="Shaw F."/>
            <person name="Minotto A."/>
        </authorList>
    </citation>
    <scope>NUCLEOTIDE SEQUENCE [LARGE SCALE GENOMIC DNA]</scope>
</reference>
<sequence>MHAVKRLCLLRRFSTAASARLQSTKNTMSQSSTQPANAGWEGHEEKLEDYDPGSIKGYCPVVPGDVLGSYRIFRKLGWGGYSTVWLAESQGSLSNPDLSALKLMTSVATKEQERLCELEFLQRIRDQSSVHPGYAHVLQMKDNFYHQGPHGQHLCIVTEPLFHNMHRFSLRFPHRIMPLRLVRSISRQIVLGLQYLHDECNIIYTDIKPDNVLMIAPNGQNFFRDNYAELHNPLETSIVTSPTGAAITLTCSDPIYYPLPTVLSTEDDIWLRLKVKISDLGVACWADKVSQHHTECIQSTALRAPEVAIGAGWGKPADIWSLGCTIYELYMGRPLIPADVDELLVAPLHGILFGQYPEALVKRGKHSHFFFNPDGSFKETGTWSPFDSEIRRRNAPDAEHFIDFLRLTFELDPDRRATCGDLLAHPWLDPENWDTFRSRKTQG</sequence>
<keyword evidence="4 9" id="KW-0547">Nucleotide-binding</keyword>
<dbReference type="InterPro" id="IPR008271">
    <property type="entry name" value="Ser/Thr_kinase_AS"/>
</dbReference>
<evidence type="ECO:0000256" key="9">
    <source>
        <dbReference type="PROSITE-ProRule" id="PRU10141"/>
    </source>
</evidence>
<evidence type="ECO:0000256" key="8">
    <source>
        <dbReference type="ARBA" id="ARBA00048679"/>
    </source>
</evidence>
<dbReference type="Gene3D" id="1.10.510.10">
    <property type="entry name" value="Transferase(Phosphotransferase) domain 1"/>
    <property type="match status" value="1"/>
</dbReference>
<dbReference type="Pfam" id="PF00069">
    <property type="entry name" value="Pkinase"/>
    <property type="match status" value="2"/>
</dbReference>
<evidence type="ECO:0000256" key="4">
    <source>
        <dbReference type="ARBA" id="ARBA00022741"/>
    </source>
</evidence>
<dbReference type="InterPro" id="IPR011009">
    <property type="entry name" value="Kinase-like_dom_sf"/>
</dbReference>
<dbReference type="PROSITE" id="PS00108">
    <property type="entry name" value="PROTEIN_KINASE_ST"/>
    <property type="match status" value="1"/>
</dbReference>
<dbReference type="Gene3D" id="3.30.200.20">
    <property type="entry name" value="Phosphorylase Kinase, domain 1"/>
    <property type="match status" value="1"/>
</dbReference>
<evidence type="ECO:0000256" key="10">
    <source>
        <dbReference type="RuleBase" id="RU000304"/>
    </source>
</evidence>
<evidence type="ECO:0000259" key="12">
    <source>
        <dbReference type="PROSITE" id="PS50011"/>
    </source>
</evidence>
<dbReference type="SUPFAM" id="SSF56112">
    <property type="entry name" value="Protein kinase-like (PK-like)"/>
    <property type="match status" value="1"/>
</dbReference>
<dbReference type="PANTHER" id="PTHR47634:SF9">
    <property type="entry name" value="PROTEIN KINASE DOMAIN-CONTAINING PROTEIN-RELATED"/>
    <property type="match status" value="1"/>
</dbReference>
<dbReference type="PROSITE" id="PS00107">
    <property type="entry name" value="PROTEIN_KINASE_ATP"/>
    <property type="match status" value="1"/>
</dbReference>
<dbReference type="InterPro" id="IPR051334">
    <property type="entry name" value="SRPK"/>
</dbReference>
<evidence type="ECO:0000313" key="14">
    <source>
        <dbReference type="Proteomes" id="UP001497453"/>
    </source>
</evidence>
<dbReference type="InterPro" id="IPR017441">
    <property type="entry name" value="Protein_kinase_ATP_BS"/>
</dbReference>
<gene>
    <name evidence="13" type="ORF">GFSPODELE1_LOCUS8871</name>
</gene>
<dbReference type="EC" id="2.7.11.1" evidence="1"/>
<comment type="catalytic activity">
    <reaction evidence="8">
        <text>L-seryl-[protein] + ATP = O-phospho-L-seryl-[protein] + ADP + H(+)</text>
        <dbReference type="Rhea" id="RHEA:17989"/>
        <dbReference type="Rhea" id="RHEA-COMP:9863"/>
        <dbReference type="Rhea" id="RHEA-COMP:11604"/>
        <dbReference type="ChEBI" id="CHEBI:15378"/>
        <dbReference type="ChEBI" id="CHEBI:29999"/>
        <dbReference type="ChEBI" id="CHEBI:30616"/>
        <dbReference type="ChEBI" id="CHEBI:83421"/>
        <dbReference type="ChEBI" id="CHEBI:456216"/>
        <dbReference type="EC" id="2.7.11.1"/>
    </reaction>
</comment>
<comment type="catalytic activity">
    <reaction evidence="7">
        <text>L-threonyl-[protein] + ATP = O-phospho-L-threonyl-[protein] + ADP + H(+)</text>
        <dbReference type="Rhea" id="RHEA:46608"/>
        <dbReference type="Rhea" id="RHEA-COMP:11060"/>
        <dbReference type="Rhea" id="RHEA-COMP:11605"/>
        <dbReference type="ChEBI" id="CHEBI:15378"/>
        <dbReference type="ChEBI" id="CHEBI:30013"/>
        <dbReference type="ChEBI" id="CHEBI:30616"/>
        <dbReference type="ChEBI" id="CHEBI:61977"/>
        <dbReference type="ChEBI" id="CHEBI:456216"/>
        <dbReference type="EC" id="2.7.11.1"/>
    </reaction>
</comment>
<keyword evidence="14" id="KW-1185">Reference proteome</keyword>
<dbReference type="PROSITE" id="PS50011">
    <property type="entry name" value="PROTEIN_KINASE_DOM"/>
    <property type="match status" value="1"/>
</dbReference>
<keyword evidence="3" id="KW-0808">Transferase</keyword>
<dbReference type="SMART" id="SM00220">
    <property type="entry name" value="S_TKc"/>
    <property type="match status" value="1"/>
</dbReference>
<keyword evidence="5" id="KW-0418">Kinase</keyword>
<feature type="domain" description="Protein kinase" evidence="12">
    <location>
        <begin position="70"/>
        <end position="428"/>
    </location>
</feature>